<accession>A0A9J6GGK3</accession>
<proteinExistence type="predicted"/>
<evidence type="ECO:0000313" key="4">
    <source>
        <dbReference type="Proteomes" id="UP000821853"/>
    </source>
</evidence>
<evidence type="ECO:0000256" key="2">
    <source>
        <dbReference type="SAM" id="MobiDB-lite"/>
    </source>
</evidence>
<sequence>MYNAVHGVYPGDAKQLKKGWGNIKQKWKEEKGEERRGRFKIEEHQADQADEDEHGHPTGDDPAVPFSGGAEVDELDAPTGADAAVLPPQGASAPSEDCRRPPRGRMALLHQHLGTEIDLRMALIKEGHDFRIMLLKEDNDATLALKTAKLQLEIRLLEQKKQHQEKMFEVQTKVEEARLQQEQFQAKLCELGVKVEQARLQKALEDV</sequence>
<dbReference type="AlphaFoldDB" id="A0A9J6GGK3"/>
<keyword evidence="1" id="KW-0175">Coiled coil</keyword>
<dbReference type="Proteomes" id="UP000821853">
    <property type="component" value="Chromosome 4"/>
</dbReference>
<feature type="coiled-coil region" evidence="1">
    <location>
        <begin position="147"/>
        <end position="180"/>
    </location>
</feature>
<evidence type="ECO:0000256" key="1">
    <source>
        <dbReference type="SAM" id="Coils"/>
    </source>
</evidence>
<dbReference type="EMBL" id="JABSTR010000006">
    <property type="protein sequence ID" value="KAH9374509.1"/>
    <property type="molecule type" value="Genomic_DNA"/>
</dbReference>
<feature type="region of interest" description="Disordered" evidence="2">
    <location>
        <begin position="1"/>
        <end position="74"/>
    </location>
</feature>
<feature type="compositionally biased region" description="Basic and acidic residues" evidence="2">
    <location>
        <begin position="26"/>
        <end position="59"/>
    </location>
</feature>
<gene>
    <name evidence="3" type="ORF">HPB48_019612</name>
</gene>
<evidence type="ECO:0000313" key="3">
    <source>
        <dbReference type="EMBL" id="KAH9374509.1"/>
    </source>
</evidence>
<comment type="caution">
    <text evidence="3">The sequence shown here is derived from an EMBL/GenBank/DDBJ whole genome shotgun (WGS) entry which is preliminary data.</text>
</comment>
<keyword evidence="4" id="KW-1185">Reference proteome</keyword>
<dbReference type="VEuPathDB" id="VectorBase:HLOH_057904"/>
<evidence type="ECO:0008006" key="5">
    <source>
        <dbReference type="Google" id="ProtNLM"/>
    </source>
</evidence>
<name>A0A9J6GGK3_HAELO</name>
<reference evidence="3 4" key="1">
    <citation type="journal article" date="2020" name="Cell">
        <title>Large-Scale Comparative Analyses of Tick Genomes Elucidate Their Genetic Diversity and Vector Capacities.</title>
        <authorList>
            <consortium name="Tick Genome and Microbiome Consortium (TIGMIC)"/>
            <person name="Jia N."/>
            <person name="Wang J."/>
            <person name="Shi W."/>
            <person name="Du L."/>
            <person name="Sun Y."/>
            <person name="Zhan W."/>
            <person name="Jiang J.F."/>
            <person name="Wang Q."/>
            <person name="Zhang B."/>
            <person name="Ji P."/>
            <person name="Bell-Sakyi L."/>
            <person name="Cui X.M."/>
            <person name="Yuan T.T."/>
            <person name="Jiang B.G."/>
            <person name="Yang W.F."/>
            <person name="Lam T.T."/>
            <person name="Chang Q.C."/>
            <person name="Ding S.J."/>
            <person name="Wang X.J."/>
            <person name="Zhu J.G."/>
            <person name="Ruan X.D."/>
            <person name="Zhao L."/>
            <person name="Wei J.T."/>
            <person name="Ye R.Z."/>
            <person name="Que T.C."/>
            <person name="Du C.H."/>
            <person name="Zhou Y.H."/>
            <person name="Cheng J.X."/>
            <person name="Dai P.F."/>
            <person name="Guo W.B."/>
            <person name="Han X.H."/>
            <person name="Huang E.J."/>
            <person name="Li L.F."/>
            <person name="Wei W."/>
            <person name="Gao Y.C."/>
            <person name="Liu J.Z."/>
            <person name="Shao H.Z."/>
            <person name="Wang X."/>
            <person name="Wang C.C."/>
            <person name="Yang T.C."/>
            <person name="Huo Q.B."/>
            <person name="Li W."/>
            <person name="Chen H.Y."/>
            <person name="Chen S.E."/>
            <person name="Zhou L.G."/>
            <person name="Ni X.B."/>
            <person name="Tian J.H."/>
            <person name="Sheng Y."/>
            <person name="Liu T."/>
            <person name="Pan Y.S."/>
            <person name="Xia L.Y."/>
            <person name="Li J."/>
            <person name="Zhao F."/>
            <person name="Cao W.C."/>
        </authorList>
    </citation>
    <scope>NUCLEOTIDE SEQUENCE [LARGE SCALE GENOMIC DNA]</scope>
    <source>
        <strain evidence="3">HaeL-2018</strain>
    </source>
</reference>
<protein>
    <recommendedName>
        <fullName evidence="5">Regulatory protein zeste</fullName>
    </recommendedName>
</protein>
<organism evidence="3 4">
    <name type="scientific">Haemaphysalis longicornis</name>
    <name type="common">Bush tick</name>
    <dbReference type="NCBI Taxonomy" id="44386"/>
    <lineage>
        <taxon>Eukaryota</taxon>
        <taxon>Metazoa</taxon>
        <taxon>Ecdysozoa</taxon>
        <taxon>Arthropoda</taxon>
        <taxon>Chelicerata</taxon>
        <taxon>Arachnida</taxon>
        <taxon>Acari</taxon>
        <taxon>Parasitiformes</taxon>
        <taxon>Ixodida</taxon>
        <taxon>Ixodoidea</taxon>
        <taxon>Ixodidae</taxon>
        <taxon>Haemaphysalinae</taxon>
        <taxon>Haemaphysalis</taxon>
    </lineage>
</organism>
<feature type="region of interest" description="Disordered" evidence="2">
    <location>
        <begin position="80"/>
        <end position="99"/>
    </location>
</feature>
<dbReference type="OMA" id="ATRIRND"/>